<dbReference type="EMBL" id="BGZK01001043">
    <property type="protein sequence ID" value="GBP69522.1"/>
    <property type="molecule type" value="Genomic_DNA"/>
</dbReference>
<evidence type="ECO:0000313" key="3">
    <source>
        <dbReference type="Proteomes" id="UP000299102"/>
    </source>
</evidence>
<accession>A0A4C1Y3W2</accession>
<comment type="caution">
    <text evidence="2">The sequence shown here is derived from an EMBL/GenBank/DDBJ whole genome shotgun (WGS) entry which is preliminary data.</text>
</comment>
<reference evidence="2 3" key="1">
    <citation type="journal article" date="2019" name="Commun. Biol.">
        <title>The bagworm genome reveals a unique fibroin gene that provides high tensile strength.</title>
        <authorList>
            <person name="Kono N."/>
            <person name="Nakamura H."/>
            <person name="Ohtoshi R."/>
            <person name="Tomita M."/>
            <person name="Numata K."/>
            <person name="Arakawa K."/>
        </authorList>
    </citation>
    <scope>NUCLEOTIDE SEQUENCE [LARGE SCALE GENOMIC DNA]</scope>
</reference>
<proteinExistence type="predicted"/>
<dbReference type="Proteomes" id="UP000299102">
    <property type="component" value="Unassembled WGS sequence"/>
</dbReference>
<evidence type="ECO:0000313" key="2">
    <source>
        <dbReference type="EMBL" id="GBP69522.1"/>
    </source>
</evidence>
<organism evidence="2 3">
    <name type="scientific">Eumeta variegata</name>
    <name type="common">Bagworm moth</name>
    <name type="synonym">Eumeta japonica</name>
    <dbReference type="NCBI Taxonomy" id="151549"/>
    <lineage>
        <taxon>Eukaryota</taxon>
        <taxon>Metazoa</taxon>
        <taxon>Ecdysozoa</taxon>
        <taxon>Arthropoda</taxon>
        <taxon>Hexapoda</taxon>
        <taxon>Insecta</taxon>
        <taxon>Pterygota</taxon>
        <taxon>Neoptera</taxon>
        <taxon>Endopterygota</taxon>
        <taxon>Lepidoptera</taxon>
        <taxon>Glossata</taxon>
        <taxon>Ditrysia</taxon>
        <taxon>Tineoidea</taxon>
        <taxon>Psychidae</taxon>
        <taxon>Oiketicinae</taxon>
        <taxon>Eumeta</taxon>
    </lineage>
</organism>
<feature type="region of interest" description="Disordered" evidence="1">
    <location>
        <begin position="1"/>
        <end position="28"/>
    </location>
</feature>
<keyword evidence="3" id="KW-1185">Reference proteome</keyword>
<dbReference type="AlphaFoldDB" id="A0A4C1Y3W2"/>
<protein>
    <submittedName>
        <fullName evidence="2">Uncharacterized protein</fullName>
    </submittedName>
</protein>
<name>A0A4C1Y3W2_EUMVA</name>
<evidence type="ECO:0000256" key="1">
    <source>
        <dbReference type="SAM" id="MobiDB-lite"/>
    </source>
</evidence>
<sequence length="126" mass="14303">MDGAATGEYEKALLRRRPPGAPREGSGGRETLLNAFCALTLHSETAQSVRETLNVIEKDGDYLNAQQLKRLTGEAHEKVNEEKRYCNTANFKGCLLDVETEVHRGKPREYTLYAWTFMRGRARRIC</sequence>
<gene>
    <name evidence="2" type="ORF">EVAR_88423_1</name>
</gene>